<evidence type="ECO:0000313" key="3">
    <source>
        <dbReference type="Proteomes" id="UP000670925"/>
    </source>
</evidence>
<dbReference type="EMBL" id="JAGFOT010000013">
    <property type="protein sequence ID" value="MBO3658878.1"/>
    <property type="molecule type" value="Genomic_DNA"/>
</dbReference>
<sequence length="42" mass="5238">MLHFAKNLEQTSWQKQDRSSFHRSLNRMLTGSTYLYYHRNYK</sequence>
<protein>
    <submittedName>
        <fullName evidence="2">Uncharacterized protein</fullName>
    </submittedName>
</protein>
<dbReference type="Proteomes" id="UP000670925">
    <property type="component" value="Unassembled WGS sequence"/>
</dbReference>
<evidence type="ECO:0000313" key="2">
    <source>
        <dbReference type="EMBL" id="MBO3658878.1"/>
    </source>
</evidence>
<comment type="caution">
    <text evidence="2">The sequence shown here is derived from an EMBL/GenBank/DDBJ whole genome shotgun (WGS) entry which is preliminary data.</text>
</comment>
<gene>
    <name evidence="2" type="ORF">J5N55_12415</name>
</gene>
<organism evidence="2 3">
    <name type="scientific">Acinetobacter haemolyticus</name>
    <dbReference type="NCBI Taxonomy" id="29430"/>
    <lineage>
        <taxon>Bacteria</taxon>
        <taxon>Pseudomonadati</taxon>
        <taxon>Pseudomonadota</taxon>
        <taxon>Gammaproteobacteria</taxon>
        <taxon>Moraxellales</taxon>
        <taxon>Moraxellaceae</taxon>
        <taxon>Acinetobacter</taxon>
    </lineage>
</organism>
<evidence type="ECO:0000256" key="1">
    <source>
        <dbReference type="SAM" id="MobiDB-lite"/>
    </source>
</evidence>
<feature type="region of interest" description="Disordered" evidence="1">
    <location>
        <begin position="1"/>
        <end position="21"/>
    </location>
</feature>
<name>A0AAW4J974_ACIHA</name>
<reference evidence="2" key="1">
    <citation type="submission" date="2021-03" db="EMBL/GenBank/DDBJ databases">
        <title>Acinetobacter spp. whole-genome sequenced from Terengganu.</title>
        <authorList>
            <person name="Mohd Rani F."/>
        </authorList>
    </citation>
    <scope>NUCLEOTIDE SEQUENCE</scope>
    <source>
        <strain evidence="2">AC1502</strain>
    </source>
</reference>
<accession>A0AAW4J974</accession>
<dbReference type="GeneID" id="96991677"/>
<proteinExistence type="predicted"/>
<dbReference type="AlphaFoldDB" id="A0AAW4J974"/>
<dbReference type="RefSeq" id="WP_160124045.1">
    <property type="nucleotide sequence ID" value="NZ_CP030880.1"/>
</dbReference>